<evidence type="ECO:0000256" key="6">
    <source>
        <dbReference type="SAM" id="MobiDB-lite"/>
    </source>
</evidence>
<comment type="caution">
    <text evidence="9">The sequence shown here is derived from an EMBL/GenBank/DDBJ whole genome shotgun (WGS) entry which is preliminary data.</text>
</comment>
<keyword evidence="1" id="KW-0808">Transferase</keyword>
<organism evidence="9 10">
    <name type="scientific">Nocardiopsis mwathae</name>
    <dbReference type="NCBI Taxonomy" id="1472723"/>
    <lineage>
        <taxon>Bacteria</taxon>
        <taxon>Bacillati</taxon>
        <taxon>Actinomycetota</taxon>
        <taxon>Actinomycetes</taxon>
        <taxon>Streptosporangiales</taxon>
        <taxon>Nocardiopsidaceae</taxon>
        <taxon>Nocardiopsis</taxon>
    </lineage>
</organism>
<feature type="binding site" evidence="5">
    <location>
        <position position="53"/>
    </location>
    <ligand>
        <name>ATP</name>
        <dbReference type="ChEBI" id="CHEBI:30616"/>
    </ligand>
</feature>
<feature type="region of interest" description="Disordered" evidence="6">
    <location>
        <begin position="493"/>
        <end position="531"/>
    </location>
</feature>
<dbReference type="CDD" id="cd14014">
    <property type="entry name" value="STKc_PknB_like"/>
    <property type="match status" value="1"/>
</dbReference>
<dbReference type="EMBL" id="JACHDS010000001">
    <property type="protein sequence ID" value="MBB6173523.1"/>
    <property type="molecule type" value="Genomic_DNA"/>
</dbReference>
<feature type="region of interest" description="Disordered" evidence="6">
    <location>
        <begin position="295"/>
        <end position="451"/>
    </location>
</feature>
<dbReference type="PANTHER" id="PTHR43289">
    <property type="entry name" value="MITOGEN-ACTIVATED PROTEIN KINASE KINASE KINASE 20-RELATED"/>
    <property type="match status" value="1"/>
</dbReference>
<dbReference type="SUPFAM" id="SSF56112">
    <property type="entry name" value="Protein kinase-like (PK-like)"/>
    <property type="match status" value="1"/>
</dbReference>
<dbReference type="Gene3D" id="1.10.510.10">
    <property type="entry name" value="Transferase(Phosphotransferase) domain 1"/>
    <property type="match status" value="1"/>
</dbReference>
<evidence type="ECO:0000256" key="7">
    <source>
        <dbReference type="SAM" id="Phobius"/>
    </source>
</evidence>
<keyword evidence="7" id="KW-0812">Transmembrane</keyword>
<dbReference type="Proteomes" id="UP000546642">
    <property type="component" value="Unassembled WGS sequence"/>
</dbReference>
<dbReference type="InterPro" id="IPR000719">
    <property type="entry name" value="Prot_kinase_dom"/>
</dbReference>
<accession>A0A7X0D6N8</accession>
<keyword evidence="3 9" id="KW-0418">Kinase</keyword>
<feature type="domain" description="Protein kinase" evidence="8">
    <location>
        <begin position="24"/>
        <end position="283"/>
    </location>
</feature>
<evidence type="ECO:0000259" key="8">
    <source>
        <dbReference type="PROSITE" id="PS50011"/>
    </source>
</evidence>
<dbReference type="RefSeq" id="WP_184076961.1">
    <property type="nucleotide sequence ID" value="NZ_JACHDS010000001.1"/>
</dbReference>
<evidence type="ECO:0000256" key="5">
    <source>
        <dbReference type="PROSITE-ProRule" id="PRU10141"/>
    </source>
</evidence>
<dbReference type="PROSITE" id="PS00108">
    <property type="entry name" value="PROTEIN_KINASE_ST"/>
    <property type="match status" value="1"/>
</dbReference>
<sequence>MPSDGLPKNLEPLAAGDPATIGPYVLAGRLGSGGMGTVYLGRTPEKGAQVAIKVIRPELAFDEATRARFHDEMENARRVASFCTAKVLDHGTFENRPYMVTEYIAGTALAEHIAEHGALDSSTLHGFALGVAAALAAIHRAGLVHRDLKPANVLLSLSGPRVIDFGIARAMDTRSNHTQTGIVMGSPGWMAPEQLLEEQVTTAADIFAWGCLVAFAGNGTHPFGNGDAMTLGKRVLFAEPQIGNLDGPLDRLVLQALAKEPDRRPKAQDLMLELAGGEDDPAEATDMVSHALHQSWRPNLPPMPPIMPPGHHPGPPPVMGGMRPGGHGPAAPPAHAPPPYPHPQHPQQHPQPQQAQPAQQAPIPPTHQSQQVQRPAAGVAQQHPVHQTGQFPAHQTGQFPAVGPNQTGPIPQLGPQAQQERQRTGQTGPRRPQAQPYVPPVPPPPHHPLQPTKRRMKWVAMTAVIAVALVLVLFTALTVLGISGLGGLPWFGPGNGSAEQQEPGAQQDAAGGEPDPGERSRPTRGSDADSHMVFKAREYTCTPDPGERSIPSQGTYCVFTLLVENTSDRTLRLDHDWQELKDHAGPPYAAEPPLGSEADAPLWHPVQAGKAAEGRVVFFVEDENLLDSAELVLRSQQESEPAVIPVDDIPRSA</sequence>
<gene>
    <name evidence="9" type="ORF">HNR23_003583</name>
</gene>
<keyword evidence="7" id="KW-1133">Transmembrane helix</keyword>
<evidence type="ECO:0000256" key="3">
    <source>
        <dbReference type="ARBA" id="ARBA00022777"/>
    </source>
</evidence>
<feature type="compositionally biased region" description="Pro residues" evidence="6">
    <location>
        <begin position="299"/>
        <end position="318"/>
    </location>
</feature>
<keyword evidence="9" id="KW-0723">Serine/threonine-protein kinase</keyword>
<dbReference type="SMART" id="SM00220">
    <property type="entry name" value="S_TKc"/>
    <property type="match status" value="1"/>
</dbReference>
<evidence type="ECO:0000256" key="2">
    <source>
        <dbReference type="ARBA" id="ARBA00022741"/>
    </source>
</evidence>
<evidence type="ECO:0000313" key="10">
    <source>
        <dbReference type="Proteomes" id="UP000546642"/>
    </source>
</evidence>
<dbReference type="InterPro" id="IPR008271">
    <property type="entry name" value="Ser/Thr_kinase_AS"/>
</dbReference>
<keyword evidence="4 5" id="KW-0067">ATP-binding</keyword>
<reference evidence="9 10" key="1">
    <citation type="submission" date="2020-08" db="EMBL/GenBank/DDBJ databases">
        <title>Sequencing the genomes of 1000 actinobacteria strains.</title>
        <authorList>
            <person name="Klenk H.-P."/>
        </authorList>
    </citation>
    <scope>NUCLEOTIDE SEQUENCE [LARGE SCALE GENOMIC DNA]</scope>
    <source>
        <strain evidence="9 10">DSM 46659</strain>
    </source>
</reference>
<feature type="compositionally biased region" description="Pro residues" evidence="6">
    <location>
        <begin position="437"/>
        <end position="448"/>
    </location>
</feature>
<dbReference type="GO" id="GO:0005524">
    <property type="term" value="F:ATP binding"/>
    <property type="evidence" value="ECO:0007669"/>
    <property type="project" value="UniProtKB-UniRule"/>
</dbReference>
<evidence type="ECO:0000256" key="4">
    <source>
        <dbReference type="ARBA" id="ARBA00022840"/>
    </source>
</evidence>
<dbReference type="InterPro" id="IPR011009">
    <property type="entry name" value="Kinase-like_dom_sf"/>
</dbReference>
<keyword evidence="7" id="KW-0472">Membrane</keyword>
<feature type="compositionally biased region" description="Polar residues" evidence="6">
    <location>
        <begin position="384"/>
        <end position="427"/>
    </location>
</feature>
<keyword evidence="2 5" id="KW-0547">Nucleotide-binding</keyword>
<name>A0A7X0D6N8_9ACTN</name>
<dbReference type="Pfam" id="PF00069">
    <property type="entry name" value="Pkinase"/>
    <property type="match status" value="1"/>
</dbReference>
<evidence type="ECO:0000313" key="9">
    <source>
        <dbReference type="EMBL" id="MBB6173523.1"/>
    </source>
</evidence>
<dbReference type="Gene3D" id="3.30.200.20">
    <property type="entry name" value="Phosphorylase Kinase, domain 1"/>
    <property type="match status" value="1"/>
</dbReference>
<feature type="compositionally biased region" description="Low complexity" evidence="6">
    <location>
        <begin position="345"/>
        <end position="361"/>
    </location>
</feature>
<feature type="compositionally biased region" description="Basic and acidic residues" evidence="6">
    <location>
        <begin position="516"/>
        <end position="531"/>
    </location>
</feature>
<keyword evidence="10" id="KW-1185">Reference proteome</keyword>
<dbReference type="GO" id="GO:0004674">
    <property type="term" value="F:protein serine/threonine kinase activity"/>
    <property type="evidence" value="ECO:0007669"/>
    <property type="project" value="UniProtKB-KW"/>
</dbReference>
<evidence type="ECO:0000256" key="1">
    <source>
        <dbReference type="ARBA" id="ARBA00022679"/>
    </source>
</evidence>
<dbReference type="InterPro" id="IPR017441">
    <property type="entry name" value="Protein_kinase_ATP_BS"/>
</dbReference>
<dbReference type="PANTHER" id="PTHR43289:SF34">
    <property type="entry name" value="SERINE_THREONINE-PROTEIN KINASE YBDM-RELATED"/>
    <property type="match status" value="1"/>
</dbReference>
<dbReference type="AlphaFoldDB" id="A0A7X0D6N8"/>
<proteinExistence type="predicted"/>
<feature type="compositionally biased region" description="Pro residues" evidence="6">
    <location>
        <begin position="330"/>
        <end position="344"/>
    </location>
</feature>
<dbReference type="PROSITE" id="PS00107">
    <property type="entry name" value="PROTEIN_KINASE_ATP"/>
    <property type="match status" value="1"/>
</dbReference>
<dbReference type="PROSITE" id="PS50011">
    <property type="entry name" value="PROTEIN_KINASE_DOM"/>
    <property type="match status" value="1"/>
</dbReference>
<feature type="transmembrane region" description="Helical" evidence="7">
    <location>
        <begin position="458"/>
        <end position="491"/>
    </location>
</feature>
<protein>
    <submittedName>
        <fullName evidence="9">Serine/threonine protein kinase</fullName>
    </submittedName>
</protein>